<dbReference type="EMBL" id="JBEOZY010000002">
    <property type="protein sequence ID" value="MER6163576.1"/>
    <property type="molecule type" value="Genomic_DNA"/>
</dbReference>
<sequence length="153" mass="15564">MTPPAVVSLTALCLAVEGGDAEAHRVRTVLLHPESGTLSVDEHVRVRCSAPTGWTALGDVLVAPGSGARGAARLAGSCPGALVVAVHRGTRCWLRSGPLGPVLLFEARGPGRPHGRWDRLASLAHSCLVAGLPLTHLGPAGVLPGRAGAGPDY</sequence>
<name>A0ABV1SPD3_9ACTN</name>
<organism evidence="1 2">
    <name type="scientific">Streptomyces violaceorubidus</name>
    <dbReference type="NCBI Taxonomy" id="284042"/>
    <lineage>
        <taxon>Bacteria</taxon>
        <taxon>Bacillati</taxon>
        <taxon>Actinomycetota</taxon>
        <taxon>Actinomycetes</taxon>
        <taxon>Kitasatosporales</taxon>
        <taxon>Streptomycetaceae</taxon>
        <taxon>Streptomyces</taxon>
    </lineage>
</organism>
<comment type="caution">
    <text evidence="1">The sequence shown here is derived from an EMBL/GenBank/DDBJ whole genome shotgun (WGS) entry which is preliminary data.</text>
</comment>
<accession>A0ABV1SPD3</accession>
<reference evidence="1 2" key="1">
    <citation type="submission" date="2024-06" db="EMBL/GenBank/DDBJ databases">
        <title>The Natural Products Discovery Center: Release of the First 8490 Sequenced Strains for Exploring Actinobacteria Biosynthetic Diversity.</title>
        <authorList>
            <person name="Kalkreuter E."/>
            <person name="Kautsar S.A."/>
            <person name="Yang D."/>
            <person name="Bader C.D."/>
            <person name="Teijaro C.N."/>
            <person name="Fluegel L."/>
            <person name="Davis C.M."/>
            <person name="Simpson J.R."/>
            <person name="Lauterbach L."/>
            <person name="Steele A.D."/>
            <person name="Gui C."/>
            <person name="Meng S."/>
            <person name="Li G."/>
            <person name="Viehrig K."/>
            <person name="Ye F."/>
            <person name="Su P."/>
            <person name="Kiefer A.F."/>
            <person name="Nichols A."/>
            <person name="Cepeda A.J."/>
            <person name="Yan W."/>
            <person name="Fan B."/>
            <person name="Jiang Y."/>
            <person name="Adhikari A."/>
            <person name="Zheng C.-J."/>
            <person name="Schuster L."/>
            <person name="Cowan T.M."/>
            <person name="Smanski M.J."/>
            <person name="Chevrette M.G."/>
            <person name="De Carvalho L.P.S."/>
            <person name="Shen B."/>
        </authorList>
    </citation>
    <scope>NUCLEOTIDE SEQUENCE [LARGE SCALE GENOMIC DNA]</scope>
    <source>
        <strain evidence="1 2">NPDC001615</strain>
    </source>
</reference>
<keyword evidence="2" id="KW-1185">Reference proteome</keyword>
<proteinExistence type="predicted"/>
<protein>
    <submittedName>
        <fullName evidence="1">Uncharacterized protein</fullName>
    </submittedName>
</protein>
<dbReference type="RefSeq" id="WP_352145733.1">
    <property type="nucleotide sequence ID" value="NZ_JBEOZY010000002.1"/>
</dbReference>
<evidence type="ECO:0000313" key="2">
    <source>
        <dbReference type="Proteomes" id="UP001496720"/>
    </source>
</evidence>
<dbReference type="Proteomes" id="UP001496720">
    <property type="component" value="Unassembled WGS sequence"/>
</dbReference>
<gene>
    <name evidence="1" type="ORF">ABT188_03110</name>
</gene>
<evidence type="ECO:0000313" key="1">
    <source>
        <dbReference type="EMBL" id="MER6163576.1"/>
    </source>
</evidence>